<dbReference type="EMBL" id="LAZR01000679">
    <property type="protein sequence ID" value="KKN60884.1"/>
    <property type="molecule type" value="Genomic_DNA"/>
</dbReference>
<comment type="caution">
    <text evidence="1">The sequence shown here is derived from an EMBL/GenBank/DDBJ whole genome shotgun (WGS) entry which is preliminary data.</text>
</comment>
<organism evidence="1">
    <name type="scientific">marine sediment metagenome</name>
    <dbReference type="NCBI Taxonomy" id="412755"/>
    <lineage>
        <taxon>unclassified sequences</taxon>
        <taxon>metagenomes</taxon>
        <taxon>ecological metagenomes</taxon>
    </lineage>
</organism>
<reference evidence="1" key="1">
    <citation type="journal article" date="2015" name="Nature">
        <title>Complex archaea that bridge the gap between prokaryotes and eukaryotes.</title>
        <authorList>
            <person name="Spang A."/>
            <person name="Saw J.H."/>
            <person name="Jorgensen S.L."/>
            <person name="Zaremba-Niedzwiedzka K."/>
            <person name="Martijn J."/>
            <person name="Lind A.E."/>
            <person name="van Eijk R."/>
            <person name="Schleper C."/>
            <person name="Guy L."/>
            <person name="Ettema T.J."/>
        </authorList>
    </citation>
    <scope>NUCLEOTIDE SEQUENCE</scope>
</reference>
<proteinExistence type="predicted"/>
<evidence type="ECO:0000313" key="1">
    <source>
        <dbReference type="EMBL" id="KKN60884.1"/>
    </source>
</evidence>
<dbReference type="AlphaFoldDB" id="A0A0F9S1D3"/>
<sequence>MLTGQKKTDYQRDYMRRRRAGLTEPVLDLKPIVRPKTRAEAERMGKEVMGGHIPEIVLDPIPNETVQPTTIYGVPVVEDVRPNMVRRMEAYSAGGEVLETYITGLLKDVKPETNPKQEKLGALRKLIEQVTVESEPVTSQPIPRYNKRIHKQGDTVRMPGGEVVVVPELDGDNNPVPEI</sequence>
<accession>A0A0F9S1D3</accession>
<name>A0A0F9S1D3_9ZZZZ</name>
<protein>
    <submittedName>
        <fullName evidence="1">Uncharacterized protein</fullName>
    </submittedName>
</protein>
<gene>
    <name evidence="1" type="ORF">LCGC14_0527550</name>
</gene>